<reference evidence="5 6" key="1">
    <citation type="submission" date="2019-03" db="EMBL/GenBank/DDBJ databases">
        <title>Genomic Encyclopedia of Type Strains, Phase IV (KMG-IV): sequencing the most valuable type-strain genomes for metagenomic binning, comparative biology and taxonomic classification.</title>
        <authorList>
            <person name="Goeker M."/>
        </authorList>
    </citation>
    <scope>NUCLEOTIDE SEQUENCE [LARGE SCALE GENOMIC DNA]</scope>
    <source>
        <strain evidence="5 6">DSM 15969</strain>
    </source>
</reference>
<dbReference type="EMBL" id="SLUI01000001">
    <property type="protein sequence ID" value="TCL39843.1"/>
    <property type="molecule type" value="Genomic_DNA"/>
</dbReference>
<proteinExistence type="predicted"/>
<keyword evidence="2" id="KW-0963">Cytoplasm</keyword>
<dbReference type="InterPro" id="IPR023439">
    <property type="entry name" value="Mal_deCO2ase/Cit_lyase_ACP"/>
</dbReference>
<keyword evidence="6" id="KW-1185">Reference proteome</keyword>
<evidence type="ECO:0000313" key="6">
    <source>
        <dbReference type="Proteomes" id="UP000295063"/>
    </source>
</evidence>
<dbReference type="OrthoDB" id="1120942at2"/>
<dbReference type="GO" id="GO:0016829">
    <property type="term" value="F:lyase activity"/>
    <property type="evidence" value="ECO:0007669"/>
    <property type="project" value="UniProtKB-KW"/>
</dbReference>
<dbReference type="NCBIfam" id="NF009726">
    <property type="entry name" value="PRK13253.1"/>
    <property type="match status" value="1"/>
</dbReference>
<keyword evidence="3 4" id="KW-0597">Phosphoprotein</keyword>
<dbReference type="InterPro" id="IPR006495">
    <property type="entry name" value="CitD"/>
</dbReference>
<accession>A0A4V2Q920</accession>
<dbReference type="Pfam" id="PF06857">
    <property type="entry name" value="ACP"/>
    <property type="match status" value="1"/>
</dbReference>
<dbReference type="RefSeq" id="WP_132073802.1">
    <property type="nucleotide sequence ID" value="NZ_SLUI01000001.1"/>
</dbReference>
<dbReference type="Proteomes" id="UP000295063">
    <property type="component" value="Unassembled WGS sequence"/>
</dbReference>
<keyword evidence="5" id="KW-0456">Lyase</keyword>
<gene>
    <name evidence="5" type="ORF">EV210_10138</name>
</gene>
<evidence type="ECO:0000256" key="1">
    <source>
        <dbReference type="ARBA" id="ARBA00004496"/>
    </source>
</evidence>
<dbReference type="NCBIfam" id="TIGR01608">
    <property type="entry name" value="citD"/>
    <property type="match status" value="1"/>
</dbReference>
<evidence type="ECO:0000256" key="3">
    <source>
        <dbReference type="ARBA" id="ARBA00022553"/>
    </source>
</evidence>
<dbReference type="PIRSF" id="PIRSF002736">
    <property type="entry name" value="Citrt_lyas_gamma"/>
    <property type="match status" value="1"/>
</dbReference>
<dbReference type="GO" id="GO:0005737">
    <property type="term" value="C:cytoplasm"/>
    <property type="evidence" value="ECO:0007669"/>
    <property type="project" value="UniProtKB-SubCell"/>
</dbReference>
<organism evidence="5 6">
    <name type="scientific">Anaerospora hongkongensis</name>
    <dbReference type="NCBI Taxonomy" id="244830"/>
    <lineage>
        <taxon>Bacteria</taxon>
        <taxon>Bacillati</taxon>
        <taxon>Bacillota</taxon>
        <taxon>Negativicutes</taxon>
        <taxon>Selenomonadales</taxon>
        <taxon>Sporomusaceae</taxon>
        <taxon>Anaerospora</taxon>
    </lineage>
</organism>
<protein>
    <submittedName>
        <fullName evidence="5">Citrate lyase subunit gamma (Acyl carrier protein)</fullName>
    </submittedName>
</protein>
<sequence>MSRIIHPGQAGTIESNDILITVMPSDAGSGISIEINSPVIKQYGAQIRQVIVETLTSSEIEDANIHVTDRGALNCTIRARLRTAILRAGTEGGN</sequence>
<comment type="subcellular location">
    <subcellularLocation>
        <location evidence="1">Cytoplasm</location>
    </subcellularLocation>
</comment>
<evidence type="ECO:0000256" key="4">
    <source>
        <dbReference type="PIRSR" id="PIRSR002736-50"/>
    </source>
</evidence>
<evidence type="ECO:0000313" key="5">
    <source>
        <dbReference type="EMBL" id="TCL39843.1"/>
    </source>
</evidence>
<evidence type="ECO:0000256" key="2">
    <source>
        <dbReference type="ARBA" id="ARBA00022490"/>
    </source>
</evidence>
<feature type="modified residue" description="O-(phosphoribosyl dephospho-coenzyme A)serine" evidence="4">
    <location>
        <position position="15"/>
    </location>
</feature>
<comment type="caution">
    <text evidence="5">The sequence shown here is derived from an EMBL/GenBank/DDBJ whole genome shotgun (WGS) entry which is preliminary data.</text>
</comment>
<name>A0A4V2Q920_9FIRM</name>
<dbReference type="AlphaFoldDB" id="A0A4V2Q920"/>